<proteinExistence type="predicted"/>
<dbReference type="SFLD" id="SFLDS00003">
    <property type="entry name" value="Haloacid_Dehalogenase"/>
    <property type="match status" value="1"/>
</dbReference>
<comment type="caution">
    <text evidence="1">The sequence shown here is derived from an EMBL/GenBank/DDBJ whole genome shotgun (WGS) entry which is preliminary data.</text>
</comment>
<dbReference type="EMBL" id="JAQAGZ010000001">
    <property type="protein sequence ID" value="MCZ8510938.1"/>
    <property type="molecule type" value="Genomic_DNA"/>
</dbReference>
<dbReference type="InterPro" id="IPR036412">
    <property type="entry name" value="HAD-like_sf"/>
</dbReference>
<reference evidence="1 2" key="1">
    <citation type="submission" date="2022-12" db="EMBL/GenBank/DDBJ databases">
        <title>Draft genome sequence of Paenibacillus sp. dW9.</title>
        <authorList>
            <person name="Choi E.-W."/>
            <person name="Kim D.-U."/>
        </authorList>
    </citation>
    <scope>NUCLEOTIDE SEQUENCE [LARGE SCALE GENOMIC DNA]</scope>
    <source>
        <strain evidence="2">dW9</strain>
    </source>
</reference>
<dbReference type="PANTHER" id="PTHR43434:SF1">
    <property type="entry name" value="PHOSPHOGLYCOLATE PHOSPHATASE"/>
    <property type="match status" value="1"/>
</dbReference>
<dbReference type="Gene3D" id="3.40.50.1000">
    <property type="entry name" value="HAD superfamily/HAD-like"/>
    <property type="match status" value="1"/>
</dbReference>
<dbReference type="SUPFAM" id="SSF56784">
    <property type="entry name" value="HAD-like"/>
    <property type="match status" value="1"/>
</dbReference>
<dbReference type="PANTHER" id="PTHR43434">
    <property type="entry name" value="PHOSPHOGLYCOLATE PHOSPHATASE"/>
    <property type="match status" value="1"/>
</dbReference>
<dbReference type="Proteomes" id="UP001527882">
    <property type="component" value="Unassembled WGS sequence"/>
</dbReference>
<sequence>MKQIKGILFDKDGTLMDFYSSWILVAKQLADHLLEKLDIANDGPAIKEDLLNSIGLHDNKVDPKGFLASGTTHDIFEAFVHVLLKAEVNQEKLDGLDHWITEELYRLTKANRDNLKPTADLPHLLEQLRRHGIKIGIATADDRDSTKFFLDKIGIQSYFDFIGTSDYYEKKPNPSMIQIFCEITNISTEEVAVAGDTIVDLQFAKNGSAGLAIGVLSGVSGAAELSGLADLIVDSVGDIVTENGGLIWQKKED</sequence>
<keyword evidence="2" id="KW-1185">Reference proteome</keyword>
<dbReference type="InterPro" id="IPR023214">
    <property type="entry name" value="HAD_sf"/>
</dbReference>
<protein>
    <submittedName>
        <fullName evidence="1">HAD family hydrolase</fullName>
    </submittedName>
</protein>
<dbReference type="InterPro" id="IPR023198">
    <property type="entry name" value="PGP-like_dom2"/>
</dbReference>
<dbReference type="GO" id="GO:0016787">
    <property type="term" value="F:hydrolase activity"/>
    <property type="evidence" value="ECO:0007669"/>
    <property type="project" value="UniProtKB-KW"/>
</dbReference>
<dbReference type="Gene3D" id="1.10.150.240">
    <property type="entry name" value="Putative phosphatase, domain 2"/>
    <property type="match status" value="1"/>
</dbReference>
<name>A0ABT4Q222_9BACL</name>
<evidence type="ECO:0000313" key="1">
    <source>
        <dbReference type="EMBL" id="MCZ8510938.1"/>
    </source>
</evidence>
<dbReference type="NCBIfam" id="TIGR01549">
    <property type="entry name" value="HAD-SF-IA-v1"/>
    <property type="match status" value="1"/>
</dbReference>
<keyword evidence="1" id="KW-0378">Hydrolase</keyword>
<dbReference type="InterPro" id="IPR050155">
    <property type="entry name" value="HAD-like_hydrolase_sf"/>
</dbReference>
<evidence type="ECO:0000313" key="2">
    <source>
        <dbReference type="Proteomes" id="UP001527882"/>
    </source>
</evidence>
<organism evidence="1 2">
    <name type="scientific">Paenibacillus gyeongsangnamensis</name>
    <dbReference type="NCBI Taxonomy" id="3388067"/>
    <lineage>
        <taxon>Bacteria</taxon>
        <taxon>Bacillati</taxon>
        <taxon>Bacillota</taxon>
        <taxon>Bacilli</taxon>
        <taxon>Bacillales</taxon>
        <taxon>Paenibacillaceae</taxon>
        <taxon>Paenibacillus</taxon>
    </lineage>
</organism>
<accession>A0ABT4Q222</accession>
<dbReference type="Pfam" id="PF00702">
    <property type="entry name" value="Hydrolase"/>
    <property type="match status" value="1"/>
</dbReference>
<dbReference type="SFLD" id="SFLDG01129">
    <property type="entry name" value="C1.5:_HAD__Beta-PGM__Phosphata"/>
    <property type="match status" value="1"/>
</dbReference>
<gene>
    <name evidence="1" type="ORF">O9H85_00495</name>
</gene>
<dbReference type="RefSeq" id="WP_269879315.1">
    <property type="nucleotide sequence ID" value="NZ_JAQAGZ010000001.1"/>
</dbReference>
<dbReference type="InterPro" id="IPR006439">
    <property type="entry name" value="HAD-SF_hydro_IA"/>
</dbReference>